<dbReference type="EMBL" id="UINC01138785">
    <property type="protein sequence ID" value="SVD24946.1"/>
    <property type="molecule type" value="Genomic_DNA"/>
</dbReference>
<proteinExistence type="predicted"/>
<feature type="non-terminal residue" evidence="2">
    <location>
        <position position="1"/>
    </location>
</feature>
<feature type="region of interest" description="Disordered" evidence="1">
    <location>
        <begin position="178"/>
        <end position="198"/>
    </location>
</feature>
<dbReference type="AlphaFoldDB" id="A0A382TS97"/>
<organism evidence="2">
    <name type="scientific">marine metagenome</name>
    <dbReference type="NCBI Taxonomy" id="408172"/>
    <lineage>
        <taxon>unclassified sequences</taxon>
        <taxon>metagenomes</taxon>
        <taxon>ecological metagenomes</taxon>
    </lineage>
</organism>
<evidence type="ECO:0000313" key="2">
    <source>
        <dbReference type="EMBL" id="SVD24946.1"/>
    </source>
</evidence>
<name>A0A382TS97_9ZZZZ</name>
<accession>A0A382TS97</accession>
<feature type="compositionally biased region" description="Low complexity" evidence="1">
    <location>
        <begin position="7"/>
        <end position="36"/>
    </location>
</feature>
<protein>
    <submittedName>
        <fullName evidence="2">Uncharacterized protein</fullName>
    </submittedName>
</protein>
<evidence type="ECO:0000256" key="1">
    <source>
        <dbReference type="SAM" id="MobiDB-lite"/>
    </source>
</evidence>
<sequence length="219" mass="23096">DAPAQIVVSTTVASTTTAAPTTTTAPTTTDVPSTSAEEATASEPSVDTVPEPEPTPEETTTTTVEVVKETIPLAEEEVPAGLKMMDALEEFNNCLADEGVQFIGPPNTDLGPDDPVNQPEYIQALTLCAAKSGIVDAMQEFQSSRVGRTPEQIREDNEQFIELADCLRGKGWTVSDPIPDADGSLGPGEDFASPDGDLAIDDIRDCISERNLSDGGDEQ</sequence>
<gene>
    <name evidence="2" type="ORF">METZ01_LOCUS377800</name>
</gene>
<feature type="region of interest" description="Disordered" evidence="1">
    <location>
        <begin position="1"/>
        <end position="62"/>
    </location>
</feature>
<reference evidence="2" key="1">
    <citation type="submission" date="2018-05" db="EMBL/GenBank/DDBJ databases">
        <authorList>
            <person name="Lanie J.A."/>
            <person name="Ng W.-L."/>
            <person name="Kazmierczak K.M."/>
            <person name="Andrzejewski T.M."/>
            <person name="Davidsen T.M."/>
            <person name="Wayne K.J."/>
            <person name="Tettelin H."/>
            <person name="Glass J.I."/>
            <person name="Rusch D."/>
            <person name="Podicherti R."/>
            <person name="Tsui H.-C.T."/>
            <person name="Winkler M.E."/>
        </authorList>
    </citation>
    <scope>NUCLEOTIDE SEQUENCE</scope>
</reference>